<dbReference type="Gene3D" id="4.10.240.10">
    <property type="entry name" value="Zn(2)-C6 fungal-type DNA-binding domain"/>
    <property type="match status" value="1"/>
</dbReference>
<feature type="region of interest" description="Disordered" evidence="2">
    <location>
        <begin position="535"/>
        <end position="590"/>
    </location>
</feature>
<dbReference type="InterPro" id="IPR036864">
    <property type="entry name" value="Zn2-C6_fun-type_DNA-bd_sf"/>
</dbReference>
<dbReference type="PROSITE" id="PS50048">
    <property type="entry name" value="ZN2_CY6_FUNGAL_2"/>
    <property type="match status" value="1"/>
</dbReference>
<gene>
    <name evidence="4" type="ORF">SUNI508_08701</name>
</gene>
<dbReference type="PANTHER" id="PTHR47784">
    <property type="entry name" value="STEROL UPTAKE CONTROL PROTEIN 2"/>
    <property type="match status" value="1"/>
</dbReference>
<dbReference type="Proteomes" id="UP001408356">
    <property type="component" value="Unassembled WGS sequence"/>
</dbReference>
<dbReference type="InterPro" id="IPR001138">
    <property type="entry name" value="Zn2Cys6_DnaBD"/>
</dbReference>
<dbReference type="CDD" id="cd00067">
    <property type="entry name" value="GAL4"/>
    <property type="match status" value="1"/>
</dbReference>
<feature type="compositionally biased region" description="Basic residues" evidence="2">
    <location>
        <begin position="57"/>
        <end position="68"/>
    </location>
</feature>
<proteinExistence type="predicted"/>
<evidence type="ECO:0000256" key="1">
    <source>
        <dbReference type="ARBA" id="ARBA00023242"/>
    </source>
</evidence>
<organism evidence="4 5">
    <name type="scientific">Seiridium unicorne</name>
    <dbReference type="NCBI Taxonomy" id="138068"/>
    <lineage>
        <taxon>Eukaryota</taxon>
        <taxon>Fungi</taxon>
        <taxon>Dikarya</taxon>
        <taxon>Ascomycota</taxon>
        <taxon>Pezizomycotina</taxon>
        <taxon>Sordariomycetes</taxon>
        <taxon>Xylariomycetidae</taxon>
        <taxon>Amphisphaeriales</taxon>
        <taxon>Sporocadaceae</taxon>
        <taxon>Seiridium</taxon>
    </lineage>
</organism>
<dbReference type="Pfam" id="PF00172">
    <property type="entry name" value="Zn_clus"/>
    <property type="match status" value="1"/>
</dbReference>
<evidence type="ECO:0000313" key="5">
    <source>
        <dbReference type="Proteomes" id="UP001408356"/>
    </source>
</evidence>
<feature type="region of interest" description="Disordered" evidence="2">
    <location>
        <begin position="35"/>
        <end position="68"/>
    </location>
</feature>
<protein>
    <recommendedName>
        <fullName evidence="3">Zn(2)-C6 fungal-type domain-containing protein</fullName>
    </recommendedName>
</protein>
<dbReference type="EMBL" id="JARVKF010000397">
    <property type="protein sequence ID" value="KAK9417550.1"/>
    <property type="molecule type" value="Genomic_DNA"/>
</dbReference>
<name>A0ABR2USA8_9PEZI</name>
<sequence>MESTMDMDLNLDLDIDFDADSLDPGNVDFTLFESATPGDESSFPASTEEEVTIGKPYHSKRPHKKSRAGCKQCKQRKVKCDEGRPACRACTLRKAACVYPNGAASSSPSTKPGKAASASSRSPKLPRQHTPPIQTDANADSNGTLVVAEPMFYPAGTGDAVDMKMLWFYTAETYNSFNIEGGRSGAIDTVLRITIPQLAFQSPFLMQTLMGLSALQLKNLQQPVPAEKAAKYRARAFEGYRGAIEAARPQDYPALLACSLLMCALASEMFREPDTKRLYIIDWMTVWRGIGLIVEMITPITIAASGLAALFYRPPIDLNKSQRWIPNNLLFMVQSIKPGDADYEHQQTYYEVLRYLGSLYQELEAGFSPITDLRVITFFTFIPRPFIPLAKEHRPRALIILAHYCAFTKQNLGPWWMKSIGNRQIKEICEEVGEPWEHLLRVPRKVMNLTDRVEIAKAILQNDTWTAPDKDLYSPATRDPRVKQLKMIDNCGQEVRPTEDGWQVLPPPVFLENLKITEPDSEKPWDGVVGKRMTINGVPLTPPSPTSVVPSPCTLSPPPVSTSPESAHSATSPDLLGYEQAIDSSRSLQT</sequence>
<accession>A0ABR2USA8</accession>
<feature type="domain" description="Zn(2)-C6 fungal-type" evidence="3">
    <location>
        <begin position="69"/>
        <end position="99"/>
    </location>
</feature>
<dbReference type="PANTHER" id="PTHR47784:SF5">
    <property type="entry name" value="STEROL UPTAKE CONTROL PROTEIN 2"/>
    <property type="match status" value="1"/>
</dbReference>
<evidence type="ECO:0000313" key="4">
    <source>
        <dbReference type="EMBL" id="KAK9417550.1"/>
    </source>
</evidence>
<keyword evidence="5" id="KW-1185">Reference proteome</keyword>
<dbReference type="SUPFAM" id="SSF57701">
    <property type="entry name" value="Zn2/Cys6 DNA-binding domain"/>
    <property type="match status" value="1"/>
</dbReference>
<reference evidence="4 5" key="1">
    <citation type="journal article" date="2024" name="J. Plant Pathol.">
        <title>Sequence and assembly of the genome of Seiridium unicorne, isolate CBS 538.82, causal agent of cypress canker disease.</title>
        <authorList>
            <person name="Scali E."/>
            <person name="Rocca G.D."/>
            <person name="Danti R."/>
            <person name="Garbelotto M."/>
            <person name="Barberini S."/>
            <person name="Baroncelli R."/>
            <person name="Emiliani G."/>
        </authorList>
    </citation>
    <scope>NUCLEOTIDE SEQUENCE [LARGE SCALE GENOMIC DNA]</scope>
    <source>
        <strain evidence="4 5">BM-138-508</strain>
    </source>
</reference>
<dbReference type="SMART" id="SM00066">
    <property type="entry name" value="GAL4"/>
    <property type="match status" value="1"/>
</dbReference>
<feature type="region of interest" description="Disordered" evidence="2">
    <location>
        <begin position="101"/>
        <end position="140"/>
    </location>
</feature>
<feature type="compositionally biased region" description="Polar residues" evidence="2">
    <location>
        <begin position="131"/>
        <end position="140"/>
    </location>
</feature>
<comment type="caution">
    <text evidence="4">The sequence shown here is derived from an EMBL/GenBank/DDBJ whole genome shotgun (WGS) entry which is preliminary data.</text>
</comment>
<keyword evidence="1" id="KW-0539">Nucleus</keyword>
<evidence type="ECO:0000256" key="2">
    <source>
        <dbReference type="SAM" id="MobiDB-lite"/>
    </source>
</evidence>
<dbReference type="PROSITE" id="PS00463">
    <property type="entry name" value="ZN2_CY6_FUNGAL_1"/>
    <property type="match status" value="1"/>
</dbReference>
<dbReference type="InterPro" id="IPR053157">
    <property type="entry name" value="Sterol_Uptake_Regulator"/>
</dbReference>
<evidence type="ECO:0000259" key="3">
    <source>
        <dbReference type="PROSITE" id="PS50048"/>
    </source>
</evidence>